<dbReference type="AlphaFoldDB" id="A0A829WXQ3"/>
<dbReference type="Proteomes" id="UP000484858">
    <property type="component" value="Unassembled WGS sequence"/>
</dbReference>
<sequence length="50" mass="5482">MLCPGNVSHPNAKISGYVRGKQAFDPFSTRTSEGRLSARFMGVQMINNPI</sequence>
<name>A0A829WXQ3_GLUOY</name>
<accession>A0A829WXQ3</accession>
<gene>
    <name evidence="1" type="ORF">NBRC3293_2410</name>
</gene>
<evidence type="ECO:0000313" key="2">
    <source>
        <dbReference type="Proteomes" id="UP000484858"/>
    </source>
</evidence>
<organism evidence="1 2">
    <name type="scientific">Gluconobacter oxydans NBRC 3293</name>
    <dbReference type="NCBI Taxonomy" id="1315969"/>
    <lineage>
        <taxon>Bacteria</taxon>
        <taxon>Pseudomonadati</taxon>
        <taxon>Pseudomonadota</taxon>
        <taxon>Alphaproteobacteria</taxon>
        <taxon>Acetobacterales</taxon>
        <taxon>Acetobacteraceae</taxon>
        <taxon>Gluconobacter</taxon>
    </lineage>
</organism>
<reference evidence="1 2" key="1">
    <citation type="submission" date="2013-04" db="EMBL/GenBank/DDBJ databases">
        <title>Gluconobacter oxydans NBRC 3293 whole genome sequence.</title>
        <authorList>
            <person name="Matsutani M."/>
            <person name="Yakushi T."/>
            <person name="Matsushita K."/>
        </authorList>
    </citation>
    <scope>NUCLEOTIDE SEQUENCE [LARGE SCALE GENOMIC DNA]</scope>
    <source>
        <strain evidence="1 2">NBRC 3293</strain>
    </source>
</reference>
<dbReference type="EMBL" id="BARJ01000012">
    <property type="protein sequence ID" value="GEM17913.1"/>
    <property type="molecule type" value="Genomic_DNA"/>
</dbReference>
<evidence type="ECO:0000313" key="1">
    <source>
        <dbReference type="EMBL" id="GEM17913.1"/>
    </source>
</evidence>
<protein>
    <submittedName>
        <fullName evidence="1">Uncharacterized protein</fullName>
    </submittedName>
</protein>
<comment type="caution">
    <text evidence="1">The sequence shown here is derived from an EMBL/GenBank/DDBJ whole genome shotgun (WGS) entry which is preliminary data.</text>
</comment>
<proteinExistence type="predicted"/>